<keyword evidence="6" id="KW-0800">Toxin</keyword>
<dbReference type="InterPro" id="IPR022907">
    <property type="entry name" value="VapC_family"/>
</dbReference>
<keyword evidence="4 6" id="KW-0378">Hydrolase</keyword>
<dbReference type="InterPro" id="IPR044153">
    <property type="entry name" value="PIN_Pae0151-like"/>
</dbReference>
<keyword evidence="5 6" id="KW-0460">Magnesium</keyword>
<keyword evidence="3 6" id="KW-0479">Metal-binding</keyword>
<dbReference type="AlphaFoldDB" id="A0A2W2BVD6"/>
<keyword evidence="2 6" id="KW-0540">Nuclease</keyword>
<feature type="binding site" evidence="6">
    <location>
        <position position="95"/>
    </location>
    <ligand>
        <name>Mg(2+)</name>
        <dbReference type="ChEBI" id="CHEBI:18420"/>
    </ligand>
</feature>
<organism evidence="8 9">
    <name type="scientific">Jiangella anatolica</name>
    <dbReference type="NCBI Taxonomy" id="2670374"/>
    <lineage>
        <taxon>Bacteria</taxon>
        <taxon>Bacillati</taxon>
        <taxon>Actinomycetota</taxon>
        <taxon>Actinomycetes</taxon>
        <taxon>Jiangellales</taxon>
        <taxon>Jiangellaceae</taxon>
        <taxon>Jiangella</taxon>
    </lineage>
</organism>
<evidence type="ECO:0000256" key="3">
    <source>
        <dbReference type="ARBA" id="ARBA00022723"/>
    </source>
</evidence>
<dbReference type="GO" id="GO:0090729">
    <property type="term" value="F:toxin activity"/>
    <property type="evidence" value="ECO:0007669"/>
    <property type="project" value="UniProtKB-KW"/>
</dbReference>
<feature type="binding site" evidence="6">
    <location>
        <position position="5"/>
    </location>
    <ligand>
        <name>Mg(2+)</name>
        <dbReference type="ChEBI" id="CHEBI:18420"/>
    </ligand>
</feature>
<evidence type="ECO:0000313" key="9">
    <source>
        <dbReference type="Proteomes" id="UP000248764"/>
    </source>
</evidence>
<evidence type="ECO:0000256" key="5">
    <source>
        <dbReference type="ARBA" id="ARBA00022842"/>
    </source>
</evidence>
<protein>
    <recommendedName>
        <fullName evidence="6">Ribonuclease VapC</fullName>
        <shortName evidence="6">RNase VapC</shortName>
        <ecNumber evidence="6">3.1.-.-</ecNumber>
    </recommendedName>
    <alternativeName>
        <fullName evidence="6">Toxin VapC</fullName>
    </alternativeName>
</protein>
<dbReference type="InterPro" id="IPR002716">
    <property type="entry name" value="PIN_dom"/>
</dbReference>
<dbReference type="Proteomes" id="UP000248764">
    <property type="component" value="Unassembled WGS sequence"/>
</dbReference>
<gene>
    <name evidence="6" type="primary">vapC</name>
    <name evidence="8" type="ORF">C1I92_09000</name>
</gene>
<dbReference type="CDD" id="cd09873">
    <property type="entry name" value="PIN_Pae0151-like"/>
    <property type="match status" value="1"/>
</dbReference>
<evidence type="ECO:0000256" key="2">
    <source>
        <dbReference type="ARBA" id="ARBA00022722"/>
    </source>
</evidence>
<dbReference type="SUPFAM" id="SSF88723">
    <property type="entry name" value="PIN domain-like"/>
    <property type="match status" value="1"/>
</dbReference>
<evidence type="ECO:0000256" key="1">
    <source>
        <dbReference type="ARBA" id="ARBA00022649"/>
    </source>
</evidence>
<proteinExistence type="inferred from homology"/>
<comment type="cofactor">
    <cofactor evidence="6">
        <name>Mg(2+)</name>
        <dbReference type="ChEBI" id="CHEBI:18420"/>
    </cofactor>
</comment>
<dbReference type="EC" id="3.1.-.-" evidence="6"/>
<keyword evidence="1 6" id="KW-1277">Toxin-antitoxin system</keyword>
<dbReference type="Pfam" id="PF01850">
    <property type="entry name" value="PIN"/>
    <property type="match status" value="1"/>
</dbReference>
<dbReference type="InterPro" id="IPR051619">
    <property type="entry name" value="TypeII_TA_RNase_PINc/VapC"/>
</dbReference>
<evidence type="ECO:0000259" key="7">
    <source>
        <dbReference type="Pfam" id="PF01850"/>
    </source>
</evidence>
<evidence type="ECO:0000256" key="6">
    <source>
        <dbReference type="HAMAP-Rule" id="MF_00265"/>
    </source>
</evidence>
<comment type="function">
    <text evidence="6">Toxic component of a toxin-antitoxin (TA) system. An RNase.</text>
</comment>
<dbReference type="EMBL" id="POTW01000016">
    <property type="protein sequence ID" value="PZF84354.1"/>
    <property type="molecule type" value="Genomic_DNA"/>
</dbReference>
<reference evidence="8 9" key="1">
    <citation type="submission" date="2018-01" db="EMBL/GenBank/DDBJ databases">
        <title>Draft genome sequence of Jiangella sp. GTF31.</title>
        <authorList>
            <person name="Sahin N."/>
            <person name="Ay H."/>
            <person name="Saygin H."/>
        </authorList>
    </citation>
    <scope>NUCLEOTIDE SEQUENCE [LARGE SCALE GENOMIC DNA]</scope>
    <source>
        <strain evidence="8 9">GTF31</strain>
    </source>
</reference>
<feature type="domain" description="PIN" evidence="7">
    <location>
        <begin position="2"/>
        <end position="118"/>
    </location>
</feature>
<dbReference type="PANTHER" id="PTHR35901">
    <property type="entry name" value="RIBONUCLEASE VAPC3"/>
    <property type="match status" value="1"/>
</dbReference>
<keyword evidence="9" id="KW-1185">Reference proteome</keyword>
<evidence type="ECO:0000256" key="4">
    <source>
        <dbReference type="ARBA" id="ARBA00022801"/>
    </source>
</evidence>
<dbReference type="InterPro" id="IPR029060">
    <property type="entry name" value="PIN-like_dom_sf"/>
</dbReference>
<dbReference type="RefSeq" id="WP_111254332.1">
    <property type="nucleotide sequence ID" value="NZ_POTW01000016.1"/>
</dbReference>
<comment type="caution">
    <text evidence="8">The sequence shown here is derived from an EMBL/GenBank/DDBJ whole genome shotgun (WGS) entry which is preliminary data.</text>
</comment>
<dbReference type="GO" id="GO:0004540">
    <property type="term" value="F:RNA nuclease activity"/>
    <property type="evidence" value="ECO:0007669"/>
    <property type="project" value="InterPro"/>
</dbReference>
<name>A0A2W2BVD6_9ACTN</name>
<accession>A0A2W2BVD6</accession>
<dbReference type="GO" id="GO:0000287">
    <property type="term" value="F:magnesium ion binding"/>
    <property type="evidence" value="ECO:0007669"/>
    <property type="project" value="UniProtKB-UniRule"/>
</dbReference>
<dbReference type="Gene3D" id="3.40.50.1010">
    <property type="entry name" value="5'-nuclease"/>
    <property type="match status" value="1"/>
</dbReference>
<comment type="similarity">
    <text evidence="6">Belongs to the PINc/VapC protein family.</text>
</comment>
<dbReference type="PANTHER" id="PTHR35901:SF1">
    <property type="entry name" value="EXONUCLEASE VAPC9"/>
    <property type="match status" value="1"/>
</dbReference>
<evidence type="ECO:0000313" key="8">
    <source>
        <dbReference type="EMBL" id="PZF84354.1"/>
    </source>
</evidence>
<dbReference type="HAMAP" id="MF_00265">
    <property type="entry name" value="VapC_Nob1"/>
    <property type="match status" value="1"/>
</dbReference>
<dbReference type="GO" id="GO:0016787">
    <property type="term" value="F:hydrolase activity"/>
    <property type="evidence" value="ECO:0007669"/>
    <property type="project" value="UniProtKB-KW"/>
</dbReference>
<sequence length="129" mass="13833">MIVVDCAAVVDALTVKAGAQPLRDRLAIEELHAPHLLDYEVVSALRGLVLGGHLGAARASDALTDFEDLPIQRWEASDALRRRTLQLGHNLSAYDAAYVALAEALDCPLVTRDARLGRSAGHSARVEVV</sequence>